<gene>
    <name evidence="1" type="ORF">SAMN02745126_04574</name>
</gene>
<dbReference type="GO" id="GO:0016740">
    <property type="term" value="F:transferase activity"/>
    <property type="evidence" value="ECO:0007669"/>
    <property type="project" value="UniProtKB-KW"/>
</dbReference>
<keyword evidence="2" id="KW-1185">Reference proteome</keyword>
<dbReference type="EMBL" id="FUWJ01000007">
    <property type="protein sequence ID" value="SKA25840.1"/>
    <property type="molecule type" value="Genomic_DNA"/>
</dbReference>
<protein>
    <submittedName>
        <fullName evidence="1">Glycosyltransferase involved in cell wall bisynthesis</fullName>
    </submittedName>
</protein>
<organism evidence="1 2">
    <name type="scientific">Enhydrobacter aerosaccus</name>
    <dbReference type="NCBI Taxonomy" id="225324"/>
    <lineage>
        <taxon>Bacteria</taxon>
        <taxon>Pseudomonadati</taxon>
        <taxon>Pseudomonadota</taxon>
        <taxon>Alphaproteobacteria</taxon>
        <taxon>Hyphomicrobiales</taxon>
        <taxon>Enhydrobacter</taxon>
    </lineage>
</organism>
<dbReference type="Gene3D" id="3.40.50.2000">
    <property type="entry name" value="Glycogen Phosphorylase B"/>
    <property type="match status" value="1"/>
</dbReference>
<dbReference type="PANTHER" id="PTHR12526">
    <property type="entry name" value="GLYCOSYLTRANSFERASE"/>
    <property type="match status" value="1"/>
</dbReference>
<accession>A0A1T4SC18</accession>
<dbReference type="STRING" id="225324.SAMN02745126_04574"/>
<reference evidence="2" key="1">
    <citation type="submission" date="2017-02" db="EMBL/GenBank/DDBJ databases">
        <authorList>
            <person name="Varghese N."/>
            <person name="Submissions S."/>
        </authorList>
    </citation>
    <scope>NUCLEOTIDE SEQUENCE [LARGE SCALE GENOMIC DNA]</scope>
    <source>
        <strain evidence="2">ATCC 27094</strain>
    </source>
</reference>
<sequence length="472" mass="53741">MKQKKIAIICSYNESCGNASYAHVLKMQFSKYMQCDVIPLDLFLLQKSSPQFSIAADRHIRRIAAQIADYDYVNIQLEAGLFGATHSQVLHRMKILLAACRNVVVTMHRIDPPAFHVSQIMFQFWESIAAGHPIIATRRLLDEVFLRRPAEKLYKRLIEYCRRRARHANVWIMVHTKRERRLVQEIYEFDRVVDFPITFLTEDQRQEVLVNSDPGEFRRRHGIDTGVKVIGAFGFISSYKGYETLIKALKFLPEEYHLYIFGGQHPSSVAQGVPFDPYIESLIELIGDENMETVSDLRRRLIPYVRGRTAPESENRKLVGELEAALSQSLKFDLGKRVHFVGELSDPHFIEALRASDAVVLPYLEVGQSMSGVIALAIESGANLLCARNRSFAEVTKYYGETFTSFDIGNYVELAQKIQRGENRYQAARDHALAKYNLKANVALHLEKLGFVPDEAGAGAEARSEGVLERVR</sequence>
<keyword evidence="1" id="KW-0808">Transferase</keyword>
<evidence type="ECO:0000313" key="2">
    <source>
        <dbReference type="Proteomes" id="UP000190092"/>
    </source>
</evidence>
<dbReference type="Proteomes" id="UP000190092">
    <property type="component" value="Unassembled WGS sequence"/>
</dbReference>
<dbReference type="AlphaFoldDB" id="A0A1T4SC18"/>
<dbReference type="SUPFAM" id="SSF53756">
    <property type="entry name" value="UDP-Glycosyltransferase/glycogen phosphorylase"/>
    <property type="match status" value="1"/>
</dbReference>
<evidence type="ECO:0000313" key="1">
    <source>
        <dbReference type="EMBL" id="SKA25840.1"/>
    </source>
</evidence>
<name>A0A1T4SC18_9HYPH</name>
<proteinExistence type="predicted"/>